<name>A0A6H0UHT6_9LACT</name>
<reference evidence="1 2" key="1">
    <citation type="submission" date="2019-12" db="EMBL/GenBank/DDBJ databases">
        <title>Whole genome sequences of Lactococcus raffinolactis strains isolated from sewage.</title>
        <authorList>
            <person name="Ybazeta G."/>
            <person name="Ross M."/>
            <person name="Brabant-Kirwan D."/>
            <person name="Saleh M."/>
            <person name="Dillon J.A."/>
            <person name="Splinter K."/>
            <person name="Nokhbeh R."/>
        </authorList>
    </citation>
    <scope>NUCLEOTIDE SEQUENCE [LARGE SCALE GENOMIC DNA]</scope>
    <source>
        <strain evidence="1 2">Lr_19_5</strain>
    </source>
</reference>
<protein>
    <submittedName>
        <fullName evidence="1">Uncharacterized protein</fullName>
    </submittedName>
</protein>
<dbReference type="Proteomes" id="UP000501945">
    <property type="component" value="Chromosome"/>
</dbReference>
<organism evidence="1 2">
    <name type="scientific">Pseudolactococcus raffinolactis</name>
    <dbReference type="NCBI Taxonomy" id="1366"/>
    <lineage>
        <taxon>Bacteria</taxon>
        <taxon>Bacillati</taxon>
        <taxon>Bacillota</taxon>
        <taxon>Bacilli</taxon>
        <taxon>Lactobacillales</taxon>
        <taxon>Streptococcaceae</taxon>
        <taxon>Pseudolactococcus</taxon>
    </lineage>
</organism>
<evidence type="ECO:0000313" key="2">
    <source>
        <dbReference type="Proteomes" id="UP000501945"/>
    </source>
</evidence>
<dbReference type="EMBL" id="CP047616">
    <property type="protein sequence ID" value="QIW54879.1"/>
    <property type="molecule type" value="Genomic_DNA"/>
</dbReference>
<dbReference type="RefSeq" id="WP_157738499.1">
    <property type="nucleotide sequence ID" value="NZ_CP023392.1"/>
</dbReference>
<sequence length="50" mass="5617">MSEMTVCEGDASLTCCKPKNKKEEMRLLGFLSFCATPLILFGNLFMVVIR</sequence>
<gene>
    <name evidence="1" type="ORF">GU336_12490</name>
</gene>
<evidence type="ECO:0000313" key="1">
    <source>
        <dbReference type="EMBL" id="QIW54879.1"/>
    </source>
</evidence>
<proteinExistence type="predicted"/>
<dbReference type="AlphaFoldDB" id="A0A6H0UHT6"/>
<accession>A0A6H0UHT6</accession>